<feature type="compositionally biased region" description="Polar residues" evidence="1">
    <location>
        <begin position="543"/>
        <end position="552"/>
    </location>
</feature>
<feature type="compositionally biased region" description="Basic and acidic residues" evidence="1">
    <location>
        <begin position="527"/>
        <end position="537"/>
    </location>
</feature>
<name>A0ABC8T7I0_9AQUA</name>
<evidence type="ECO:0000256" key="1">
    <source>
        <dbReference type="SAM" id="MobiDB-lite"/>
    </source>
</evidence>
<dbReference type="Proteomes" id="UP001642360">
    <property type="component" value="Unassembled WGS sequence"/>
</dbReference>
<evidence type="ECO:0000313" key="2">
    <source>
        <dbReference type="EMBL" id="CAK9165368.1"/>
    </source>
</evidence>
<feature type="region of interest" description="Disordered" evidence="1">
    <location>
        <begin position="525"/>
        <end position="555"/>
    </location>
</feature>
<organism evidence="2 3">
    <name type="scientific">Ilex paraguariensis</name>
    <name type="common">yerba mate</name>
    <dbReference type="NCBI Taxonomy" id="185542"/>
    <lineage>
        <taxon>Eukaryota</taxon>
        <taxon>Viridiplantae</taxon>
        <taxon>Streptophyta</taxon>
        <taxon>Embryophyta</taxon>
        <taxon>Tracheophyta</taxon>
        <taxon>Spermatophyta</taxon>
        <taxon>Magnoliopsida</taxon>
        <taxon>eudicotyledons</taxon>
        <taxon>Gunneridae</taxon>
        <taxon>Pentapetalae</taxon>
        <taxon>asterids</taxon>
        <taxon>campanulids</taxon>
        <taxon>Aquifoliales</taxon>
        <taxon>Aquifoliaceae</taxon>
        <taxon>Ilex</taxon>
    </lineage>
</organism>
<evidence type="ECO:0000313" key="3">
    <source>
        <dbReference type="Proteomes" id="UP001642360"/>
    </source>
</evidence>
<reference evidence="2 3" key="1">
    <citation type="submission" date="2024-02" db="EMBL/GenBank/DDBJ databases">
        <authorList>
            <person name="Vignale AGUSTIN F."/>
            <person name="Sosa J E."/>
            <person name="Modenutti C."/>
        </authorList>
    </citation>
    <scope>NUCLEOTIDE SEQUENCE [LARGE SCALE GENOMIC DNA]</scope>
</reference>
<sequence length="810" mass="90152">MFHRYSVEKVRSSALFHRKEMIRRQLFASPKNHAVENLNVTPSLRQGRSSQHRNIQRKREALQRKNGLNPSLRSAIASPANHVVQNLVQELSQTGYEMQMLNVDNSVTVSVCPSLPVQEDNVQFNTPLKCLLNRQSSPSSLDSTFWTDHNYVKQPSAGISLDDDQGLLKLSDSQSRGYDSENDLTKSSGSLGGYSPNSDIEVHSVVNRPEELIPSGPLILRIQEQPQNFPKLRDVYSNGRWDFSLCPELSEQLSIELSSLQISFCDKQDLLVWTPSSSGKFTVKSAWSTVTHIQDGANAFGSVHVIVKAPGMPSVPPSVHHRSETTNNLLISPNPADTVQYTEQNQKGAKTLGLLQNVVQSSEWGKSFNNVARCHKELLYASYKPESTIYNRYCKNPSTIGAIVRVRQMVQMLQDRNSTVVSSEAKNKEDLVTVTPDEERLQGAEKEKEMSLMEVSPERGEKGIQNGMDNALFSQPQAEGSKEVQQMAGTVMCSLNKQSHSPTSSSFFVDHLYELRVRQNYTVDDESGLRRDKEPPDRGFYSDQESSKNWADSSEDATVNEDQGIILLNQTTVNYSDCSTGHSPREKNMWLLWNDNLEVKSMLHFEQAMTVSVSYQGADPVLVTVVYGCCDLLVKEALCGDTYRLFLHPLLCPAGDRGSFCCYSWFYQTLSLVNIEGFPRFCSEGFQLDFQLLSCRCCWPPLVSFSSAGFADFLMVSQRFFHLLDAGYWSAAVGFSVAASFGSQLGICSQRALSCCVGSGLMFIPHGFHHLAVAVSWVSSFPPAEFSGSSAGLSAGFCWPSCPILCPFLF</sequence>
<dbReference type="AlphaFoldDB" id="A0ABC8T7I0"/>
<accession>A0ABC8T7I0</accession>
<dbReference type="EMBL" id="CAUOFW020004384">
    <property type="protein sequence ID" value="CAK9165368.1"/>
    <property type="molecule type" value="Genomic_DNA"/>
</dbReference>
<feature type="region of interest" description="Disordered" evidence="1">
    <location>
        <begin position="170"/>
        <end position="196"/>
    </location>
</feature>
<protein>
    <submittedName>
        <fullName evidence="2">Uncharacterized protein</fullName>
    </submittedName>
</protein>
<keyword evidence="3" id="KW-1185">Reference proteome</keyword>
<gene>
    <name evidence="2" type="ORF">ILEXP_LOCUS34542</name>
</gene>
<proteinExistence type="predicted"/>
<comment type="caution">
    <text evidence="2">The sequence shown here is derived from an EMBL/GenBank/DDBJ whole genome shotgun (WGS) entry which is preliminary data.</text>
</comment>